<reference evidence="6 13" key="5">
    <citation type="journal article" date="2020" name="Cell Host Microbe">
        <title>Functional and Genomic Variation between Human-Derived Isolates of Lachnospiraceae Reveals Inter- and Intra-Species Diversity.</title>
        <authorList>
            <person name="Sorbara M.T."/>
            <person name="Littmann E.R."/>
            <person name="Fontana E."/>
            <person name="Moody T.U."/>
            <person name="Kohout C.E."/>
            <person name="Gjonbalaj M."/>
            <person name="Eaton V."/>
            <person name="Seok R."/>
            <person name="Leiner I.M."/>
            <person name="Pamer E.G."/>
        </authorList>
    </citation>
    <scope>NUCLEOTIDE SEQUENCE [LARGE SCALE GENOMIC DNA]</scope>
    <source>
        <strain evidence="6 13">MSK.14.57</strain>
    </source>
</reference>
<evidence type="ECO:0000313" key="2">
    <source>
        <dbReference type="EMBL" id="CBL38646.1"/>
    </source>
</evidence>
<evidence type="ECO:0000313" key="1">
    <source>
        <dbReference type="EMBL" id="AQP38635.1"/>
    </source>
</evidence>
<dbReference type="Proteomes" id="UP001644750">
    <property type="component" value="Unassembled WGS sequence"/>
</dbReference>
<organism evidence="2 8">
    <name type="scientific">Anaerostipes hadrus</name>
    <dbReference type="NCBI Taxonomy" id="649756"/>
    <lineage>
        <taxon>Bacteria</taxon>
        <taxon>Bacillati</taxon>
        <taxon>Bacillota</taxon>
        <taxon>Clostridia</taxon>
        <taxon>Lachnospirales</taxon>
        <taxon>Lachnospiraceae</taxon>
        <taxon>Anaerostipes</taxon>
    </lineage>
</organism>
<dbReference type="AlphaFoldDB" id="D4N1A1"/>
<dbReference type="EMBL" id="CP012098">
    <property type="protein sequence ID" value="AQP38635.1"/>
    <property type="molecule type" value="Genomic_DNA"/>
</dbReference>
<dbReference type="Proteomes" id="UP000095564">
    <property type="component" value="Unassembled WGS sequence"/>
</dbReference>
<evidence type="ECO:0000313" key="11">
    <source>
        <dbReference type="Proteomes" id="UP000095598"/>
    </source>
</evidence>
<dbReference type="Pfam" id="PF20124">
    <property type="entry name" value="DUF6514"/>
    <property type="match status" value="1"/>
</dbReference>
<gene>
    <name evidence="2" type="ORF">CL2_17260</name>
    <name evidence="1" type="ORF">DO83_02865</name>
    <name evidence="4" type="ORF">ERS852425_02472</name>
    <name evidence="5" type="ORF">ERS852520_03439</name>
    <name evidence="3" type="ORF">ERS852571_01499</name>
    <name evidence="6" type="ORF">G5A72_10880</name>
    <name evidence="7" type="ORF">RBI15_04100</name>
</gene>
<proteinExistence type="predicted"/>
<sequence>MKKQLKGKQSFYDDKQRENVVSYYLMEDQEHTMYGVELEKYQEETNVIEWDAVPSISESMELVDRVIHNLIKYKVTPISLAESLDEIMTREEEDGRSKI</sequence>
<protein>
    <submittedName>
        <fullName evidence="7">DUF6514 family protein</fullName>
    </submittedName>
</protein>
<evidence type="ECO:0000313" key="6">
    <source>
        <dbReference type="EMBL" id="NSJ80072.1"/>
    </source>
</evidence>
<evidence type="ECO:0000313" key="4">
    <source>
        <dbReference type="EMBL" id="CUN07700.1"/>
    </source>
</evidence>
<name>D4N1A1_ANAHA</name>
<reference evidence="1 12" key="4">
    <citation type="journal article" date="2016" name="Sci. Rep.">
        <title>Accelerated dysbiosis of gut microbiota during aggravation of DSS-induced colitis by a butyrate-producing bacterium.</title>
        <authorList>
            <person name="Zhang Q."/>
            <person name="Wu Y."/>
            <person name="Wang J."/>
            <person name="Wu G."/>
            <person name="Long W."/>
            <person name="Xue Z."/>
            <person name="Wang L."/>
            <person name="Zhang X."/>
            <person name="Pang X."/>
            <person name="Zhao Y."/>
            <person name="Zhao L."/>
            <person name="Zhang C."/>
        </authorList>
    </citation>
    <scope>NUCLEOTIDE SEQUENCE [LARGE SCALE GENOMIC DNA]</scope>
    <source>
        <strain evidence="1 12">BPB5</strain>
    </source>
</reference>
<evidence type="ECO:0000313" key="3">
    <source>
        <dbReference type="EMBL" id="CUM94096.1"/>
    </source>
</evidence>
<reference evidence="2 8" key="1">
    <citation type="submission" date="2010-03" db="EMBL/GenBank/DDBJ databases">
        <title>The genome sequence of Clostridiales sp. SSC/2.</title>
        <authorList>
            <consortium name="metaHIT consortium -- http://www.metahit.eu/"/>
            <person name="Pajon A."/>
            <person name="Turner K."/>
            <person name="Parkhill J."/>
            <person name="Duncan S."/>
            <person name="Flint H."/>
        </authorList>
    </citation>
    <scope>NUCLEOTIDE SEQUENCE [LARGE SCALE GENOMIC DNA]</scope>
    <source>
        <strain evidence="2 8">SSC/2</strain>
    </source>
</reference>
<evidence type="ECO:0000313" key="13">
    <source>
        <dbReference type="Proteomes" id="UP001644750"/>
    </source>
</evidence>
<accession>D4N1A1</accession>
<evidence type="ECO:0000313" key="8">
    <source>
        <dbReference type="Proteomes" id="UP000008960"/>
    </source>
</evidence>
<reference evidence="6" key="6">
    <citation type="submission" date="2020-02" db="EMBL/GenBank/DDBJ databases">
        <authorList>
            <person name="Littmann E."/>
            <person name="Sorbara M."/>
        </authorList>
    </citation>
    <scope>NUCLEOTIDE SEQUENCE</scope>
    <source>
        <strain evidence="6">MSK.14.57</strain>
    </source>
</reference>
<reference evidence="9 10" key="3">
    <citation type="submission" date="2015-09" db="EMBL/GenBank/DDBJ databases">
        <authorList>
            <consortium name="Pathogen Informatics"/>
        </authorList>
    </citation>
    <scope>NUCLEOTIDE SEQUENCE [LARGE SCALE GENOMIC DNA]</scope>
    <source>
        <strain evidence="4 11">2789STDY5608868</strain>
        <strain evidence="5 10">2789STDY5834908</strain>
        <strain evidence="3 9">2789STDY5834959</strain>
    </source>
</reference>
<evidence type="ECO:0000313" key="9">
    <source>
        <dbReference type="Proteomes" id="UP000095553"/>
    </source>
</evidence>
<dbReference type="KEGG" id="bprl:CL2_17260"/>
<evidence type="ECO:0000313" key="7">
    <source>
        <dbReference type="EMBL" id="WMD17303.1"/>
    </source>
</evidence>
<evidence type="ECO:0000313" key="10">
    <source>
        <dbReference type="Proteomes" id="UP000095564"/>
    </source>
</evidence>
<dbReference type="EMBL" id="CYXY01000008">
    <property type="protein sequence ID" value="CUM94096.1"/>
    <property type="molecule type" value="Genomic_DNA"/>
</dbReference>
<dbReference type="Proteomes" id="UP000188159">
    <property type="component" value="Chromosome"/>
</dbReference>
<dbReference type="Proteomes" id="UP000095553">
    <property type="component" value="Unassembled WGS sequence"/>
</dbReference>
<evidence type="ECO:0000313" key="5">
    <source>
        <dbReference type="EMBL" id="CUQ22449.1"/>
    </source>
</evidence>
<dbReference type="EMBL" id="JAAITB010000024">
    <property type="protein sequence ID" value="NSJ80072.1"/>
    <property type="molecule type" value="Genomic_DNA"/>
</dbReference>
<dbReference type="Proteomes" id="UP000008960">
    <property type="component" value="Chromosome"/>
</dbReference>
<dbReference type="EMBL" id="CZAU01000057">
    <property type="protein sequence ID" value="CUQ22449.1"/>
    <property type="molecule type" value="Genomic_DNA"/>
</dbReference>
<dbReference type="Proteomes" id="UP001243496">
    <property type="component" value="Chromosome"/>
</dbReference>
<reference evidence="2 8" key="2">
    <citation type="submission" date="2010-03" db="EMBL/GenBank/DDBJ databases">
        <authorList>
            <person name="Pajon A."/>
        </authorList>
    </citation>
    <scope>NUCLEOTIDE SEQUENCE [LARGE SCALE GENOMIC DNA]</scope>
    <source>
        <strain evidence="2 8">SSC/2</strain>
    </source>
</reference>
<dbReference type="EMBL" id="FP929061">
    <property type="protein sequence ID" value="CBL38646.1"/>
    <property type="molecule type" value="Genomic_DNA"/>
</dbReference>
<evidence type="ECO:0000313" key="12">
    <source>
        <dbReference type="Proteomes" id="UP000188159"/>
    </source>
</evidence>
<keyword evidence="13" id="KW-1185">Reference proteome</keyword>
<dbReference type="GeneID" id="92740559"/>
<dbReference type="EMBL" id="CP132968">
    <property type="protein sequence ID" value="WMD17303.1"/>
    <property type="molecule type" value="Genomic_DNA"/>
</dbReference>
<reference evidence="7" key="7">
    <citation type="submission" date="2023-08" db="EMBL/GenBank/DDBJ databases">
        <title>Complete Genome Sequences of butyrate producing Anaerostipes hadrus strains BA1 and GIF7 isolated from the terminal ileum of a healthy lean male.</title>
        <authorList>
            <person name="Low A."/>
            <person name="Sheludchenko M."/>
            <person name="Cheng H.E."/>
            <person name="Koh X.Q."/>
            <person name="Lee J."/>
        </authorList>
    </citation>
    <scope>NUCLEOTIDE SEQUENCE</scope>
    <source>
        <strain evidence="7">BA1</strain>
    </source>
</reference>
<dbReference type="InterPro" id="IPR017016">
    <property type="entry name" value="UCP033595"/>
</dbReference>
<dbReference type="PATRIC" id="fig|245018.3.peg.2019"/>
<dbReference type="OrthoDB" id="2062705at2"/>
<dbReference type="RefSeq" id="WP_009204165.1">
    <property type="nucleotide sequence ID" value="NC_021016.1"/>
</dbReference>
<dbReference type="Proteomes" id="UP000095598">
    <property type="component" value="Unassembled WGS sequence"/>
</dbReference>
<dbReference type="EMBL" id="CYXT01000020">
    <property type="protein sequence ID" value="CUN07700.1"/>
    <property type="molecule type" value="Genomic_DNA"/>
</dbReference>